<keyword evidence="5" id="KW-1133">Transmembrane helix</keyword>
<accession>A0A4Q6I540</accession>
<keyword evidence="4" id="KW-0720">Serine protease</keyword>
<protein>
    <submittedName>
        <fullName evidence="7">Signal peptide peptidase SppA</fullName>
    </submittedName>
</protein>
<keyword evidence="5" id="KW-0812">Transmembrane</keyword>
<dbReference type="Pfam" id="PF01343">
    <property type="entry name" value="Peptidase_S49"/>
    <property type="match status" value="1"/>
</dbReference>
<gene>
    <name evidence="7" type="primary">sppA</name>
    <name evidence="7" type="ORF">DRF75_04440</name>
</gene>
<dbReference type="PANTHER" id="PTHR42987">
    <property type="entry name" value="PEPTIDASE S49"/>
    <property type="match status" value="1"/>
</dbReference>
<keyword evidence="2" id="KW-0645">Protease</keyword>
<proteinExistence type="inferred from homology"/>
<keyword evidence="3" id="KW-0378">Hydrolase</keyword>
<dbReference type="InterPro" id="IPR029045">
    <property type="entry name" value="ClpP/crotonase-like_dom_sf"/>
</dbReference>
<dbReference type="InterPro" id="IPR047272">
    <property type="entry name" value="S49_SppA_C"/>
</dbReference>
<organism evidence="7 8">
    <name type="scientific">Ehrlichia minasensis</name>
    <dbReference type="NCBI Taxonomy" id="1242993"/>
    <lineage>
        <taxon>Bacteria</taxon>
        <taxon>Pseudomonadati</taxon>
        <taxon>Pseudomonadota</taxon>
        <taxon>Alphaproteobacteria</taxon>
        <taxon>Rickettsiales</taxon>
        <taxon>Anaplasmataceae</taxon>
        <taxon>Ehrlichia</taxon>
    </lineage>
</organism>
<reference evidence="7 8" key="1">
    <citation type="submission" date="2018-06" db="EMBL/GenBank/DDBJ databases">
        <title>Complete Genome Sequence of Ehrlichia minasensis Isolated From Cattle.</title>
        <authorList>
            <person name="Aguiar D.M."/>
            <person name="Araujo J.P.A.Jr."/>
            <person name="Nakazato L."/>
            <person name="Bard E."/>
            <person name="Cabezas-Cruz A."/>
        </authorList>
    </citation>
    <scope>NUCLEOTIDE SEQUENCE [LARGE SCALE GENOMIC DNA]</scope>
    <source>
        <strain evidence="7 8">B11</strain>
    </source>
</reference>
<dbReference type="STRING" id="1242993.ehr_00595"/>
<dbReference type="CDD" id="cd07023">
    <property type="entry name" value="S49_Sppa_N_C"/>
    <property type="match status" value="1"/>
</dbReference>
<evidence type="ECO:0000313" key="7">
    <source>
        <dbReference type="EMBL" id="RZB12390.1"/>
    </source>
</evidence>
<evidence type="ECO:0000256" key="3">
    <source>
        <dbReference type="ARBA" id="ARBA00022801"/>
    </source>
</evidence>
<dbReference type="InterPro" id="IPR004635">
    <property type="entry name" value="Pept_S49_SppA"/>
</dbReference>
<keyword evidence="5" id="KW-0472">Membrane</keyword>
<evidence type="ECO:0000256" key="1">
    <source>
        <dbReference type="ARBA" id="ARBA00008683"/>
    </source>
</evidence>
<evidence type="ECO:0000256" key="2">
    <source>
        <dbReference type="ARBA" id="ARBA00022670"/>
    </source>
</evidence>
<feature type="domain" description="Peptidase S49" evidence="6">
    <location>
        <begin position="106"/>
        <end position="251"/>
    </location>
</feature>
<dbReference type="NCBIfam" id="TIGR00706">
    <property type="entry name" value="SppA_dom"/>
    <property type="match status" value="1"/>
</dbReference>
<sequence length="286" mass="31749">MPDQLLKIEILNSKIKLWRFLVFLMAFVSLILCNYIDTSKVSNFLDNKYIAKVNIEGKIETNEDMDTLLKKIAKDEHVIGLILNINSPGGSVTGSEILYQNIRNIAKNKPVVAVLNDLAASGGYMAAIAADYIIARHTTITGSIGTLMQYIGVSSLAEKIGIHLKSIKSSNLKAATSPFEEFTKEKEESIRRIVNESYNYFIDIVADRRKMEKSQVLKIADGSIYTGSEALSIGLIDQIGGEDEAMDWFQSQNVSTQKVKVLSKKPHLSVLESISSLVLQVIQLLY</sequence>
<dbReference type="EMBL" id="QOHL01000026">
    <property type="protein sequence ID" value="RZB12390.1"/>
    <property type="molecule type" value="Genomic_DNA"/>
</dbReference>
<evidence type="ECO:0000313" key="8">
    <source>
        <dbReference type="Proteomes" id="UP000293377"/>
    </source>
</evidence>
<comment type="caution">
    <text evidence="7">The sequence shown here is derived from an EMBL/GenBank/DDBJ whole genome shotgun (WGS) entry which is preliminary data.</text>
</comment>
<dbReference type="GO" id="GO:0006508">
    <property type="term" value="P:proteolysis"/>
    <property type="evidence" value="ECO:0007669"/>
    <property type="project" value="UniProtKB-KW"/>
</dbReference>
<name>A0A4Q6I540_9RICK</name>
<evidence type="ECO:0000256" key="4">
    <source>
        <dbReference type="ARBA" id="ARBA00022825"/>
    </source>
</evidence>
<evidence type="ECO:0000256" key="5">
    <source>
        <dbReference type="SAM" id="Phobius"/>
    </source>
</evidence>
<feature type="transmembrane region" description="Helical" evidence="5">
    <location>
        <begin position="20"/>
        <end position="37"/>
    </location>
</feature>
<comment type="similarity">
    <text evidence="1">Belongs to the peptidase S49 family.</text>
</comment>
<keyword evidence="8" id="KW-1185">Reference proteome</keyword>
<dbReference type="SUPFAM" id="SSF52096">
    <property type="entry name" value="ClpP/crotonase"/>
    <property type="match status" value="1"/>
</dbReference>
<dbReference type="Gene3D" id="3.90.226.10">
    <property type="entry name" value="2-enoyl-CoA Hydratase, Chain A, domain 1"/>
    <property type="match status" value="2"/>
</dbReference>
<dbReference type="Proteomes" id="UP000293377">
    <property type="component" value="Unassembled WGS sequence"/>
</dbReference>
<evidence type="ECO:0000259" key="6">
    <source>
        <dbReference type="Pfam" id="PF01343"/>
    </source>
</evidence>
<dbReference type="GO" id="GO:0008236">
    <property type="term" value="F:serine-type peptidase activity"/>
    <property type="evidence" value="ECO:0007669"/>
    <property type="project" value="UniProtKB-KW"/>
</dbReference>
<dbReference type="AlphaFoldDB" id="A0A4Q6I540"/>
<dbReference type="PANTHER" id="PTHR42987:SF6">
    <property type="entry name" value="PROTEINASE IV"/>
    <property type="match status" value="1"/>
</dbReference>
<dbReference type="RefSeq" id="WP_129992731.1">
    <property type="nucleotide sequence ID" value="NZ_QOHL01000026.1"/>
</dbReference>
<dbReference type="InterPro" id="IPR002142">
    <property type="entry name" value="Peptidase_S49"/>
</dbReference>